<dbReference type="VEuPathDB" id="FungiDB:MYCFIDRAFT_84745"/>
<sequence>MGMHAGLMRACEGQLLKDFDPSGTFRQLNDDKIETRLDNAIPDGSDVDNLGDRVRRRDVFMSGDNHDLGICLHALPLWHGPAESKIIDVQEGVMAGGSSTSAEPNASAGRSSGSSKTWGNPSEMMLFCRFRNFGKFGRDHSQLKLEQPLQRISYEHSATARNDNINTPS</sequence>
<protein>
    <submittedName>
        <fullName evidence="2">Uncharacterized protein</fullName>
    </submittedName>
</protein>
<evidence type="ECO:0000256" key="1">
    <source>
        <dbReference type="SAM" id="MobiDB-lite"/>
    </source>
</evidence>
<gene>
    <name evidence="2" type="ORF">MYCFIDRAFT_84745</name>
</gene>
<dbReference type="Proteomes" id="UP000016932">
    <property type="component" value="Unassembled WGS sequence"/>
</dbReference>
<dbReference type="PANTHER" id="PTHR40641">
    <property type="entry name" value="INVOLUCRIN REPEAT PROTEIN (AFU_ORTHOLOGUE AFUA_2G08060)"/>
    <property type="match status" value="1"/>
</dbReference>
<dbReference type="InterPro" id="IPR053268">
    <property type="entry name" value="Woronin_anchor"/>
</dbReference>
<reference evidence="2 3" key="1">
    <citation type="journal article" date="2012" name="PLoS Pathog.">
        <title>Diverse lifestyles and strategies of plant pathogenesis encoded in the genomes of eighteen Dothideomycetes fungi.</title>
        <authorList>
            <person name="Ohm R.A."/>
            <person name="Feau N."/>
            <person name="Henrissat B."/>
            <person name="Schoch C.L."/>
            <person name="Horwitz B.A."/>
            <person name="Barry K.W."/>
            <person name="Condon B.J."/>
            <person name="Copeland A.C."/>
            <person name="Dhillon B."/>
            <person name="Glaser F."/>
            <person name="Hesse C.N."/>
            <person name="Kosti I."/>
            <person name="LaButti K."/>
            <person name="Lindquist E.A."/>
            <person name="Lucas S."/>
            <person name="Salamov A.A."/>
            <person name="Bradshaw R.E."/>
            <person name="Ciuffetti L."/>
            <person name="Hamelin R.C."/>
            <person name="Kema G.H.J."/>
            <person name="Lawrence C."/>
            <person name="Scott J.A."/>
            <person name="Spatafora J.W."/>
            <person name="Turgeon B.G."/>
            <person name="de Wit P.J.G.M."/>
            <person name="Zhong S."/>
            <person name="Goodwin S.B."/>
            <person name="Grigoriev I.V."/>
        </authorList>
    </citation>
    <scope>NUCLEOTIDE SEQUENCE [LARGE SCALE GENOMIC DNA]</scope>
    <source>
        <strain evidence="2 3">CIRAD86</strain>
    </source>
</reference>
<dbReference type="OrthoDB" id="5365701at2759"/>
<dbReference type="AlphaFoldDB" id="M2ZXL3"/>
<dbReference type="RefSeq" id="XP_007932608.1">
    <property type="nucleotide sequence ID" value="XM_007934417.1"/>
</dbReference>
<dbReference type="GeneID" id="19342249"/>
<feature type="region of interest" description="Disordered" evidence="1">
    <location>
        <begin position="95"/>
        <end position="117"/>
    </location>
</feature>
<evidence type="ECO:0000313" key="3">
    <source>
        <dbReference type="Proteomes" id="UP000016932"/>
    </source>
</evidence>
<name>M2ZXL3_PSEFD</name>
<feature type="compositionally biased region" description="Polar residues" evidence="1">
    <location>
        <begin position="97"/>
        <end position="117"/>
    </location>
</feature>
<dbReference type="EMBL" id="KB446574">
    <property type="protein sequence ID" value="EME76831.1"/>
    <property type="molecule type" value="Genomic_DNA"/>
</dbReference>
<organism evidence="2 3">
    <name type="scientific">Pseudocercospora fijiensis (strain CIRAD86)</name>
    <name type="common">Black leaf streak disease fungus</name>
    <name type="synonym">Mycosphaerella fijiensis</name>
    <dbReference type="NCBI Taxonomy" id="383855"/>
    <lineage>
        <taxon>Eukaryota</taxon>
        <taxon>Fungi</taxon>
        <taxon>Dikarya</taxon>
        <taxon>Ascomycota</taxon>
        <taxon>Pezizomycotina</taxon>
        <taxon>Dothideomycetes</taxon>
        <taxon>Dothideomycetidae</taxon>
        <taxon>Mycosphaerellales</taxon>
        <taxon>Mycosphaerellaceae</taxon>
        <taxon>Pseudocercospora</taxon>
    </lineage>
</organism>
<accession>M2ZXL3</accession>
<dbReference type="HOGENOM" id="CLU_1579217_0_0_1"/>
<keyword evidence="3" id="KW-1185">Reference proteome</keyword>
<proteinExistence type="predicted"/>
<dbReference type="PANTHER" id="PTHR40641:SF2">
    <property type="entry name" value="INVOLUCRIN REPEAT PROTEIN"/>
    <property type="match status" value="1"/>
</dbReference>
<dbReference type="KEGG" id="pfj:MYCFIDRAFT_84745"/>
<evidence type="ECO:0000313" key="2">
    <source>
        <dbReference type="EMBL" id="EME76831.1"/>
    </source>
</evidence>